<sequence length="68" mass="7756">MKLAVQFPKNTCPENGIAYFLTSSFIVYFYNKYTAVILSVPHFHSSEAPCLQLVEQMATQPSNQINRQ</sequence>
<organism evidence="1">
    <name type="scientific">Arion vulgaris</name>
    <dbReference type="NCBI Taxonomy" id="1028688"/>
    <lineage>
        <taxon>Eukaryota</taxon>
        <taxon>Metazoa</taxon>
        <taxon>Spiralia</taxon>
        <taxon>Lophotrochozoa</taxon>
        <taxon>Mollusca</taxon>
        <taxon>Gastropoda</taxon>
        <taxon>Heterobranchia</taxon>
        <taxon>Euthyneura</taxon>
        <taxon>Panpulmonata</taxon>
        <taxon>Eupulmonata</taxon>
        <taxon>Stylommatophora</taxon>
        <taxon>Helicina</taxon>
        <taxon>Arionoidea</taxon>
        <taxon>Arionidae</taxon>
        <taxon>Arion</taxon>
    </lineage>
</organism>
<gene>
    <name evidence="1" type="primary">ORF213848</name>
</gene>
<evidence type="ECO:0000313" key="1">
    <source>
        <dbReference type="EMBL" id="CEK96884.1"/>
    </source>
</evidence>
<proteinExistence type="predicted"/>
<dbReference type="AlphaFoldDB" id="A0A0B7BUL0"/>
<reference evidence="1" key="1">
    <citation type="submission" date="2014-12" db="EMBL/GenBank/DDBJ databases">
        <title>Insight into the proteome of Arion vulgaris.</title>
        <authorList>
            <person name="Aradska J."/>
            <person name="Bulat T."/>
            <person name="Smidak R."/>
            <person name="Sarate P."/>
            <person name="Gangsoo J."/>
            <person name="Sialana F."/>
            <person name="Bilban M."/>
            <person name="Lubec G."/>
        </authorList>
    </citation>
    <scope>NUCLEOTIDE SEQUENCE</scope>
    <source>
        <tissue evidence="1">Skin</tissue>
    </source>
</reference>
<accession>A0A0B7BUL0</accession>
<protein>
    <submittedName>
        <fullName evidence="1">Uncharacterized protein</fullName>
    </submittedName>
</protein>
<name>A0A0B7BUL0_9EUPU</name>
<dbReference type="EMBL" id="HACG01050019">
    <property type="protein sequence ID" value="CEK96884.1"/>
    <property type="molecule type" value="Transcribed_RNA"/>
</dbReference>